<accession>A0AAV9ELH0</accession>
<dbReference type="Proteomes" id="UP001180020">
    <property type="component" value="Unassembled WGS sequence"/>
</dbReference>
<reference evidence="1" key="1">
    <citation type="journal article" date="2023" name="Nat. Commun.">
        <title>Diploid and tetraploid genomes of Acorus and the evolution of monocots.</title>
        <authorList>
            <person name="Ma L."/>
            <person name="Liu K.W."/>
            <person name="Li Z."/>
            <person name="Hsiao Y.Y."/>
            <person name="Qi Y."/>
            <person name="Fu T."/>
            <person name="Tang G.D."/>
            <person name="Zhang D."/>
            <person name="Sun W.H."/>
            <person name="Liu D.K."/>
            <person name="Li Y."/>
            <person name="Chen G.Z."/>
            <person name="Liu X.D."/>
            <person name="Liao X.Y."/>
            <person name="Jiang Y.T."/>
            <person name="Yu X."/>
            <person name="Hao Y."/>
            <person name="Huang J."/>
            <person name="Zhao X.W."/>
            <person name="Ke S."/>
            <person name="Chen Y.Y."/>
            <person name="Wu W.L."/>
            <person name="Hsu J.L."/>
            <person name="Lin Y.F."/>
            <person name="Huang M.D."/>
            <person name="Li C.Y."/>
            <person name="Huang L."/>
            <person name="Wang Z.W."/>
            <person name="Zhao X."/>
            <person name="Zhong W.Y."/>
            <person name="Peng D.H."/>
            <person name="Ahmad S."/>
            <person name="Lan S."/>
            <person name="Zhang J.S."/>
            <person name="Tsai W.C."/>
            <person name="Van de Peer Y."/>
            <person name="Liu Z.J."/>
        </authorList>
    </citation>
    <scope>NUCLEOTIDE SEQUENCE</scope>
    <source>
        <strain evidence="1">CP</strain>
    </source>
</reference>
<dbReference type="EMBL" id="JAUJYO010000006">
    <property type="protein sequence ID" value="KAK1314237.1"/>
    <property type="molecule type" value="Genomic_DNA"/>
</dbReference>
<keyword evidence="2" id="KW-1185">Reference proteome</keyword>
<comment type="caution">
    <text evidence="1">The sequence shown here is derived from an EMBL/GenBank/DDBJ whole genome shotgun (WGS) entry which is preliminary data.</text>
</comment>
<sequence length="71" mass="7847">MPTALARNKADLEIRDWLLQRCDNYNGNRCIGGLAGCTGVLINEMSFSKLGRWISCRTSSLFGKAQDQAPL</sequence>
<reference evidence="1" key="2">
    <citation type="submission" date="2023-06" db="EMBL/GenBank/DDBJ databases">
        <authorList>
            <person name="Ma L."/>
            <person name="Liu K.-W."/>
            <person name="Li Z."/>
            <person name="Hsiao Y.-Y."/>
            <person name="Qi Y."/>
            <person name="Fu T."/>
            <person name="Tang G."/>
            <person name="Zhang D."/>
            <person name="Sun W.-H."/>
            <person name="Liu D.-K."/>
            <person name="Li Y."/>
            <person name="Chen G.-Z."/>
            <person name="Liu X.-D."/>
            <person name="Liao X.-Y."/>
            <person name="Jiang Y.-T."/>
            <person name="Yu X."/>
            <person name="Hao Y."/>
            <person name="Huang J."/>
            <person name="Zhao X.-W."/>
            <person name="Ke S."/>
            <person name="Chen Y.-Y."/>
            <person name="Wu W.-L."/>
            <person name="Hsu J.-L."/>
            <person name="Lin Y.-F."/>
            <person name="Huang M.-D."/>
            <person name="Li C.-Y."/>
            <person name="Huang L."/>
            <person name="Wang Z.-W."/>
            <person name="Zhao X."/>
            <person name="Zhong W.-Y."/>
            <person name="Peng D.-H."/>
            <person name="Ahmad S."/>
            <person name="Lan S."/>
            <person name="Zhang J.-S."/>
            <person name="Tsai W.-C."/>
            <person name="Van De Peer Y."/>
            <person name="Liu Z.-J."/>
        </authorList>
    </citation>
    <scope>NUCLEOTIDE SEQUENCE</scope>
    <source>
        <strain evidence="1">CP</strain>
        <tissue evidence="1">Leaves</tissue>
    </source>
</reference>
<gene>
    <name evidence="1" type="ORF">QJS10_CPA06g00500</name>
</gene>
<protein>
    <submittedName>
        <fullName evidence="1">Uncharacterized protein</fullName>
    </submittedName>
</protein>
<evidence type="ECO:0000313" key="2">
    <source>
        <dbReference type="Proteomes" id="UP001180020"/>
    </source>
</evidence>
<proteinExistence type="predicted"/>
<name>A0AAV9ELH0_ACOCL</name>
<evidence type="ECO:0000313" key="1">
    <source>
        <dbReference type="EMBL" id="KAK1314237.1"/>
    </source>
</evidence>
<dbReference type="AlphaFoldDB" id="A0AAV9ELH0"/>
<organism evidence="1 2">
    <name type="scientific">Acorus calamus</name>
    <name type="common">Sweet flag</name>
    <dbReference type="NCBI Taxonomy" id="4465"/>
    <lineage>
        <taxon>Eukaryota</taxon>
        <taxon>Viridiplantae</taxon>
        <taxon>Streptophyta</taxon>
        <taxon>Embryophyta</taxon>
        <taxon>Tracheophyta</taxon>
        <taxon>Spermatophyta</taxon>
        <taxon>Magnoliopsida</taxon>
        <taxon>Liliopsida</taxon>
        <taxon>Acoraceae</taxon>
        <taxon>Acorus</taxon>
    </lineage>
</organism>